<dbReference type="AlphaFoldDB" id="A0A484HIA4"/>
<comment type="pathway">
    <text evidence="9">Protein modification; lipoprotein biosynthesis (N-acyl transfer).</text>
</comment>
<evidence type="ECO:0000256" key="3">
    <source>
        <dbReference type="ARBA" id="ARBA00022475"/>
    </source>
</evidence>
<dbReference type="GO" id="GO:0005886">
    <property type="term" value="C:plasma membrane"/>
    <property type="evidence" value="ECO:0007669"/>
    <property type="project" value="UniProtKB-SubCell"/>
</dbReference>
<reference evidence="12" key="1">
    <citation type="submission" date="2019-01" db="EMBL/GenBank/DDBJ databases">
        <authorList>
            <consortium name="Genoscope - CEA"/>
            <person name="William W."/>
        </authorList>
    </citation>
    <scope>NUCLEOTIDE SEQUENCE</scope>
    <source>
        <strain evidence="12">CR-1</strain>
    </source>
</reference>
<evidence type="ECO:0000256" key="7">
    <source>
        <dbReference type="ARBA" id="ARBA00023136"/>
    </source>
</evidence>
<keyword evidence="8 9" id="KW-0012">Acyltransferase</keyword>
<feature type="transmembrane region" description="Helical" evidence="9">
    <location>
        <begin position="159"/>
        <end position="192"/>
    </location>
</feature>
<dbReference type="GO" id="GO:0042158">
    <property type="term" value="P:lipoprotein biosynthetic process"/>
    <property type="evidence" value="ECO:0007669"/>
    <property type="project" value="UniProtKB-UniRule"/>
</dbReference>
<feature type="transmembrane region" description="Helical" evidence="9">
    <location>
        <begin position="204"/>
        <end position="223"/>
    </location>
</feature>
<organism evidence="12">
    <name type="scientific">uncultured Desulfobacteraceae bacterium</name>
    <dbReference type="NCBI Taxonomy" id="218296"/>
    <lineage>
        <taxon>Bacteria</taxon>
        <taxon>Pseudomonadati</taxon>
        <taxon>Thermodesulfobacteriota</taxon>
        <taxon>Desulfobacteria</taxon>
        <taxon>Desulfobacterales</taxon>
        <taxon>Desulfobacteraceae</taxon>
        <taxon>environmental samples</taxon>
    </lineage>
</organism>
<sequence>MNMTLIQKYVRDEKIVPAALTGLLLTASFPEAGFSGLACVALVPLLAAVEGASPGKSFRVGFMAGLIHFLSLLYWVVHSMQVYGNLGPAVSAAILFLLAAYLACYPGLFAMLAASLPKNRFSGLFLIPAFWVACEYARFRVMAGFPWEFLGCSQYQNLAFIQIADLFGVYGVSFWIVFSNACVWMIFGFFSFKNARAKTISRARAAGALGLLFAASAAVFSYGKWRMISVDALMASAPKKTVAFVQGNIPQEKKWDPNFSSQIIQKYLDLSLSVQDREPDLVVWPETATPFYFLQERRRTPKLLAGLAGMDADFVIGSPQGRRTAAGVEYLNSAYLLSGKGKVFGRYDKSRLVPYGEYIPLKRFMPFLGKIVAQAGDFVPGPVGRTLEWKESRVGIQICYEIIFPDISRLMAQNGAGLLINITNDAWFGKTSAARQHFSMAVLRAVENRRAVVRAANTGISAFIDPVGRITGETGLFKEAAIAAAMPVYEGETFYTRRGDLFALACVFVSLFFVLMKRLRRAIKGAESENKRKKESRRRQNVHGTQTGP</sequence>
<dbReference type="PROSITE" id="PS50263">
    <property type="entry name" value="CN_HYDROLASE"/>
    <property type="match status" value="1"/>
</dbReference>
<evidence type="ECO:0000256" key="2">
    <source>
        <dbReference type="ARBA" id="ARBA00010065"/>
    </source>
</evidence>
<dbReference type="UniPathway" id="UPA00666"/>
<dbReference type="InterPro" id="IPR036526">
    <property type="entry name" value="C-N_Hydrolase_sf"/>
</dbReference>
<dbReference type="Pfam" id="PF00795">
    <property type="entry name" value="CN_hydrolase"/>
    <property type="match status" value="1"/>
</dbReference>
<comment type="function">
    <text evidence="9">Catalyzes the phospholipid dependent N-acylation of the N-terminal cysteine of apolipoprotein, the last step in lipoprotein maturation.</text>
</comment>
<comment type="catalytic activity">
    <reaction evidence="9">
        <text>N-terminal S-1,2-diacyl-sn-glyceryl-L-cysteinyl-[lipoprotein] + a glycerophospholipid = N-acyl-S-1,2-diacyl-sn-glyceryl-L-cysteinyl-[lipoprotein] + a 2-acyl-sn-glycero-3-phospholipid + H(+)</text>
        <dbReference type="Rhea" id="RHEA:48228"/>
        <dbReference type="Rhea" id="RHEA-COMP:14681"/>
        <dbReference type="Rhea" id="RHEA-COMP:14684"/>
        <dbReference type="ChEBI" id="CHEBI:15378"/>
        <dbReference type="ChEBI" id="CHEBI:136912"/>
        <dbReference type="ChEBI" id="CHEBI:140656"/>
        <dbReference type="ChEBI" id="CHEBI:140657"/>
        <dbReference type="ChEBI" id="CHEBI:140660"/>
        <dbReference type="EC" id="2.3.1.269"/>
    </reaction>
</comment>
<feature type="transmembrane region" description="Helical" evidence="9">
    <location>
        <begin position="89"/>
        <end position="114"/>
    </location>
</feature>
<evidence type="ECO:0000256" key="10">
    <source>
        <dbReference type="SAM" id="MobiDB-lite"/>
    </source>
</evidence>
<keyword evidence="3 9" id="KW-1003">Cell membrane</keyword>
<keyword evidence="4 9" id="KW-0808">Transferase</keyword>
<feature type="transmembrane region" description="Helical" evidence="9">
    <location>
        <begin position="58"/>
        <end position="77"/>
    </location>
</feature>
<proteinExistence type="inferred from homology"/>
<dbReference type="PANTHER" id="PTHR38686">
    <property type="entry name" value="APOLIPOPROTEIN N-ACYLTRANSFERASE"/>
    <property type="match status" value="1"/>
</dbReference>
<evidence type="ECO:0000256" key="5">
    <source>
        <dbReference type="ARBA" id="ARBA00022692"/>
    </source>
</evidence>
<evidence type="ECO:0000256" key="6">
    <source>
        <dbReference type="ARBA" id="ARBA00022989"/>
    </source>
</evidence>
<accession>A0A484HIA4</accession>
<evidence type="ECO:0000256" key="9">
    <source>
        <dbReference type="HAMAP-Rule" id="MF_01148"/>
    </source>
</evidence>
<keyword evidence="7 9" id="KW-0472">Membrane</keyword>
<keyword evidence="12" id="KW-0449">Lipoprotein</keyword>
<dbReference type="NCBIfam" id="TIGR00546">
    <property type="entry name" value="lnt"/>
    <property type="match status" value="1"/>
</dbReference>
<feature type="transmembrane region" description="Helical" evidence="9">
    <location>
        <begin position="20"/>
        <end position="46"/>
    </location>
</feature>
<dbReference type="InterPro" id="IPR004563">
    <property type="entry name" value="Apolipo_AcylTrfase"/>
</dbReference>
<evidence type="ECO:0000259" key="11">
    <source>
        <dbReference type="PROSITE" id="PS50263"/>
    </source>
</evidence>
<evidence type="ECO:0000313" key="12">
    <source>
        <dbReference type="EMBL" id="VEN72925.1"/>
    </source>
</evidence>
<dbReference type="GO" id="GO:0016410">
    <property type="term" value="F:N-acyltransferase activity"/>
    <property type="evidence" value="ECO:0007669"/>
    <property type="project" value="UniProtKB-UniRule"/>
</dbReference>
<feature type="transmembrane region" description="Helical" evidence="9">
    <location>
        <begin position="501"/>
        <end position="519"/>
    </location>
</feature>
<name>A0A484HIA4_9BACT</name>
<dbReference type="PANTHER" id="PTHR38686:SF1">
    <property type="entry name" value="APOLIPOPROTEIN N-ACYLTRANSFERASE"/>
    <property type="match status" value="1"/>
</dbReference>
<evidence type="ECO:0000256" key="8">
    <source>
        <dbReference type="ARBA" id="ARBA00023315"/>
    </source>
</evidence>
<dbReference type="InterPro" id="IPR003010">
    <property type="entry name" value="C-N_Hydrolase"/>
</dbReference>
<keyword evidence="5 9" id="KW-0812">Transmembrane</keyword>
<dbReference type="SUPFAM" id="SSF56317">
    <property type="entry name" value="Carbon-nitrogen hydrolase"/>
    <property type="match status" value="1"/>
</dbReference>
<comment type="similarity">
    <text evidence="2 9">Belongs to the CN hydrolase family. Apolipoprotein N-acyltransferase subfamily.</text>
</comment>
<dbReference type="HAMAP" id="MF_01148">
    <property type="entry name" value="Lnt"/>
    <property type="match status" value="1"/>
</dbReference>
<dbReference type="Gene3D" id="3.60.110.10">
    <property type="entry name" value="Carbon-nitrogen hydrolase"/>
    <property type="match status" value="1"/>
</dbReference>
<feature type="domain" description="CN hydrolase" evidence="11">
    <location>
        <begin position="245"/>
        <end position="488"/>
    </location>
</feature>
<dbReference type="EMBL" id="CAACVI010000001">
    <property type="protein sequence ID" value="VEN72925.1"/>
    <property type="molecule type" value="Genomic_DNA"/>
</dbReference>
<evidence type="ECO:0000256" key="4">
    <source>
        <dbReference type="ARBA" id="ARBA00022679"/>
    </source>
</evidence>
<dbReference type="InterPro" id="IPR045378">
    <property type="entry name" value="LNT_N"/>
</dbReference>
<protein>
    <recommendedName>
        <fullName evidence="9">Apolipoprotein N-acyltransferase</fullName>
        <shortName evidence="9">ALP N-acyltransferase</shortName>
        <ecNumber evidence="9">2.3.1.269</ecNumber>
    </recommendedName>
</protein>
<keyword evidence="6 9" id="KW-1133">Transmembrane helix</keyword>
<comment type="subcellular location">
    <subcellularLocation>
        <location evidence="1 9">Cell membrane</location>
        <topology evidence="1 9">Multi-pass membrane protein</topology>
    </subcellularLocation>
</comment>
<feature type="region of interest" description="Disordered" evidence="10">
    <location>
        <begin position="527"/>
        <end position="549"/>
    </location>
</feature>
<gene>
    <name evidence="9 12" type="primary">lnt</name>
    <name evidence="12" type="ORF">EPICR_10426</name>
</gene>
<dbReference type="CDD" id="cd07571">
    <property type="entry name" value="ALP_N-acyl_transferase"/>
    <property type="match status" value="1"/>
</dbReference>
<evidence type="ECO:0000256" key="1">
    <source>
        <dbReference type="ARBA" id="ARBA00004651"/>
    </source>
</evidence>
<dbReference type="EC" id="2.3.1.269" evidence="9"/>
<dbReference type="Pfam" id="PF20154">
    <property type="entry name" value="LNT_N"/>
    <property type="match status" value="1"/>
</dbReference>